<reference evidence="4" key="1">
    <citation type="journal article" date="2019" name="Int. J. Syst. Evol. Microbiol.">
        <title>The Global Catalogue of Microorganisms (GCM) 10K type strain sequencing project: providing services to taxonomists for standard genome sequencing and annotation.</title>
        <authorList>
            <consortium name="The Broad Institute Genomics Platform"/>
            <consortium name="The Broad Institute Genome Sequencing Center for Infectious Disease"/>
            <person name="Wu L."/>
            <person name="Ma J."/>
        </authorList>
    </citation>
    <scope>NUCLEOTIDE SEQUENCE [LARGE SCALE GENOMIC DNA]</scope>
    <source>
        <strain evidence="4">KCTC 33576</strain>
    </source>
</reference>
<protein>
    <submittedName>
        <fullName evidence="3">Tryptophan synthase subunit beta</fullName>
    </submittedName>
</protein>
<dbReference type="Gene3D" id="3.40.50.1100">
    <property type="match status" value="1"/>
</dbReference>
<keyword evidence="4" id="KW-1185">Reference proteome</keyword>
<comment type="caution">
    <text evidence="3">The sequence shown here is derived from an EMBL/GenBank/DDBJ whole genome shotgun (WGS) entry which is preliminary data.</text>
</comment>
<keyword evidence="2" id="KW-0663">Pyridoxal phosphate</keyword>
<proteinExistence type="predicted"/>
<dbReference type="PANTHER" id="PTHR48077">
    <property type="entry name" value="TRYPTOPHAN SYNTHASE-RELATED"/>
    <property type="match status" value="1"/>
</dbReference>
<comment type="cofactor">
    <cofactor evidence="1">
        <name>pyridoxal 5'-phosphate</name>
        <dbReference type="ChEBI" id="CHEBI:597326"/>
    </cofactor>
</comment>
<dbReference type="InterPro" id="IPR023026">
    <property type="entry name" value="Trp_synth_beta/beta-like"/>
</dbReference>
<sequence length="63" mass="6568">ALAAFHQLTRVEGILPALESAHAVAYAVKLAASMSKEQNIVVNLSGRGDKDVHTIAAIEGVDV</sequence>
<dbReference type="InterPro" id="IPR036052">
    <property type="entry name" value="TrpB-like_PALP_sf"/>
</dbReference>
<dbReference type="SUPFAM" id="SSF53686">
    <property type="entry name" value="Tryptophan synthase beta subunit-like PLP-dependent enzymes"/>
    <property type="match status" value="1"/>
</dbReference>
<dbReference type="EMBL" id="JBHUOP010000019">
    <property type="protein sequence ID" value="MFD2841836.1"/>
    <property type="molecule type" value="Genomic_DNA"/>
</dbReference>
<feature type="non-terminal residue" evidence="3">
    <location>
        <position position="1"/>
    </location>
</feature>
<dbReference type="Proteomes" id="UP001597391">
    <property type="component" value="Unassembled WGS sequence"/>
</dbReference>
<accession>A0ABW5XH56</accession>
<dbReference type="PANTHER" id="PTHR48077:SF3">
    <property type="entry name" value="TRYPTOPHAN SYNTHASE"/>
    <property type="match status" value="1"/>
</dbReference>
<gene>
    <name evidence="3" type="ORF">ACFSYH_14860</name>
</gene>
<evidence type="ECO:0000256" key="1">
    <source>
        <dbReference type="ARBA" id="ARBA00001933"/>
    </source>
</evidence>
<evidence type="ECO:0000313" key="4">
    <source>
        <dbReference type="Proteomes" id="UP001597391"/>
    </source>
</evidence>
<evidence type="ECO:0000256" key="2">
    <source>
        <dbReference type="ARBA" id="ARBA00022898"/>
    </source>
</evidence>
<name>A0ABW5XH56_9MICO</name>
<organism evidence="3 4">
    <name type="scientific">Populibacterium corticicola</name>
    <dbReference type="NCBI Taxonomy" id="1812826"/>
    <lineage>
        <taxon>Bacteria</taxon>
        <taxon>Bacillati</taxon>
        <taxon>Actinomycetota</taxon>
        <taxon>Actinomycetes</taxon>
        <taxon>Micrococcales</taxon>
        <taxon>Jonesiaceae</taxon>
        <taxon>Populibacterium</taxon>
    </lineage>
</organism>
<evidence type="ECO:0000313" key="3">
    <source>
        <dbReference type="EMBL" id="MFD2841836.1"/>
    </source>
</evidence>